<evidence type="ECO:0000256" key="2">
    <source>
        <dbReference type="ARBA" id="ARBA00022771"/>
    </source>
</evidence>
<evidence type="ECO:0000313" key="6">
    <source>
        <dbReference type="EMBL" id="ATE84825.1"/>
    </source>
</evidence>
<feature type="domain" description="Zinc finger CHC2-type" evidence="5">
    <location>
        <begin position="31"/>
        <end position="85"/>
    </location>
</feature>
<organism evidence="6 7">
    <name type="scientific">Mycobacterium phage OKCentral2016</name>
    <dbReference type="NCBI Taxonomy" id="2040289"/>
    <lineage>
        <taxon>Viruses</taxon>
        <taxon>Duplodnaviria</taxon>
        <taxon>Heunggongvirae</taxon>
        <taxon>Uroviricota</taxon>
        <taxon>Caudoviricetes</taxon>
        <taxon>Fromanvirus</taxon>
        <taxon>Fromanvirus goose</taxon>
    </lineage>
</organism>
<evidence type="ECO:0000256" key="3">
    <source>
        <dbReference type="ARBA" id="ARBA00022833"/>
    </source>
</evidence>
<dbReference type="SMART" id="SM00400">
    <property type="entry name" value="ZnF_CHCC"/>
    <property type="match status" value="1"/>
</dbReference>
<sequence>MPSGSEPLIVTVIHRYHPEWDPPEDNGKDWIKCLCPFHAEDRPSAAVSFERQAFSCLACGVKGDAVTLIKKQEEVSYAEAQRISQSLSPGSNGAVPQKPARQSSRRVFGDKGTDVPERQGRGRQVPSRVRGRPAPWS</sequence>
<reference evidence="6 7" key="1">
    <citation type="submission" date="2017-08" db="EMBL/GenBank/DDBJ databases">
        <authorList>
            <person name="Patton C.J."/>
            <person name="Kotturi H."/>
            <person name="Stoner T.H."/>
            <person name="Garlena R.A."/>
            <person name="Russell D.A."/>
            <person name="Hatfull G.F."/>
        </authorList>
    </citation>
    <scope>NUCLEOTIDE SEQUENCE [LARGE SCALE GENOMIC DNA]</scope>
</reference>
<dbReference type="GO" id="GO:0003677">
    <property type="term" value="F:DNA binding"/>
    <property type="evidence" value="ECO:0007669"/>
    <property type="project" value="InterPro"/>
</dbReference>
<dbReference type="SUPFAM" id="SSF57783">
    <property type="entry name" value="Zinc beta-ribbon"/>
    <property type="match status" value="1"/>
</dbReference>
<evidence type="ECO:0000313" key="7">
    <source>
        <dbReference type="Proteomes" id="UP000223409"/>
    </source>
</evidence>
<feature type="region of interest" description="Disordered" evidence="4">
    <location>
        <begin position="79"/>
        <end position="137"/>
    </location>
</feature>
<dbReference type="Pfam" id="PF01807">
    <property type="entry name" value="Zn_ribbon_DnaG"/>
    <property type="match status" value="1"/>
</dbReference>
<name>A0A291AV43_9CAUD</name>
<dbReference type="Gene3D" id="3.90.580.10">
    <property type="entry name" value="Zinc finger, CHC2-type domain"/>
    <property type="match status" value="1"/>
</dbReference>
<dbReference type="InterPro" id="IPR002694">
    <property type="entry name" value="Znf_CHC2"/>
</dbReference>
<dbReference type="GO" id="GO:0003899">
    <property type="term" value="F:DNA-directed RNA polymerase activity"/>
    <property type="evidence" value="ECO:0007669"/>
    <property type="project" value="InterPro"/>
</dbReference>
<accession>A0A291AV43</accession>
<dbReference type="InterPro" id="IPR036977">
    <property type="entry name" value="DNA_primase_Znf_CHC2"/>
</dbReference>
<evidence type="ECO:0000256" key="1">
    <source>
        <dbReference type="ARBA" id="ARBA00022723"/>
    </source>
</evidence>
<dbReference type="Proteomes" id="UP000223409">
    <property type="component" value="Genome"/>
</dbReference>
<feature type="compositionally biased region" description="Basic and acidic residues" evidence="4">
    <location>
        <begin position="107"/>
        <end position="120"/>
    </location>
</feature>
<dbReference type="EMBL" id="MF773750">
    <property type="protein sequence ID" value="ATE84825.1"/>
    <property type="molecule type" value="Genomic_DNA"/>
</dbReference>
<evidence type="ECO:0000259" key="5">
    <source>
        <dbReference type="SMART" id="SM00400"/>
    </source>
</evidence>
<dbReference type="PANTHER" id="PTHR30313:SF2">
    <property type="entry name" value="DNA PRIMASE"/>
    <property type="match status" value="1"/>
</dbReference>
<feature type="compositionally biased region" description="Polar residues" evidence="4">
    <location>
        <begin position="82"/>
        <end position="91"/>
    </location>
</feature>
<protein>
    <submittedName>
        <fullName evidence="6">DNA primase</fullName>
    </submittedName>
</protein>
<dbReference type="InterPro" id="IPR050219">
    <property type="entry name" value="DnaG_primase"/>
</dbReference>
<keyword evidence="1" id="KW-0479">Metal-binding</keyword>
<dbReference type="PANTHER" id="PTHR30313">
    <property type="entry name" value="DNA PRIMASE"/>
    <property type="match status" value="1"/>
</dbReference>
<proteinExistence type="predicted"/>
<keyword evidence="2" id="KW-0863">Zinc-finger</keyword>
<evidence type="ECO:0000256" key="4">
    <source>
        <dbReference type="SAM" id="MobiDB-lite"/>
    </source>
</evidence>
<keyword evidence="3" id="KW-0862">Zinc</keyword>
<dbReference type="GO" id="GO:0006269">
    <property type="term" value="P:DNA replication, synthesis of primer"/>
    <property type="evidence" value="ECO:0007669"/>
    <property type="project" value="TreeGrafter"/>
</dbReference>
<gene>
    <name evidence="6" type="primary">56</name>
    <name evidence="6" type="ORF">OKCENTRAL2016_56</name>
</gene>
<dbReference type="GO" id="GO:0008270">
    <property type="term" value="F:zinc ion binding"/>
    <property type="evidence" value="ECO:0007669"/>
    <property type="project" value="UniProtKB-KW"/>
</dbReference>